<name>A0ACC3NAW8_9PEZI</name>
<dbReference type="EMBL" id="JAUTXU010000061">
    <property type="protein sequence ID" value="KAK3713676.1"/>
    <property type="molecule type" value="Genomic_DNA"/>
</dbReference>
<evidence type="ECO:0000313" key="1">
    <source>
        <dbReference type="EMBL" id="KAK3713676.1"/>
    </source>
</evidence>
<keyword evidence="2" id="KW-1185">Reference proteome</keyword>
<sequence>MTADRESFQGEASWDEKKSSSEGRSSSDLREKVVVVPEANIAIQADRKSIDEKRSTDGKAEGHGDTTNDDDKYLTGLPLVVLLVAVLAAVFIVALSNTIISTAIPTLTTVFNSYDDIAWYTSGEQLTATAFQLPFGRAYAFLNLKWTFLGSLLVYLLGSLVCAVAPSSFVLILGRAIAGIGNAGVFTGVFVIIARSVALRKRALYAGLIGATFAIAAVLGPIVGGLFTEDVTWRWCFYINLPIGAVSVAIIVFFMPVTLGRASKDLKSLTWWQYFLKFDPFGSVLVLASTICLLLALQWGGAEYPWSNWRVITVFVVFGLTLIVWLVVQYFQGEEATVPGSVAKQRTVAGASLYSVILSAAVQIVIYFVPIWYQSVQGDSPKSAGIKQVSLVIGLSLFAIIGGGVVAKTGYYVPIIICGTIFSSVGAGLLYTIDLNTGLWRILGYQFIFAAGIGLSLEQCNVAVQTVLPDNKIPQGTSLILFARGLGTAIAGPIAQSVLQQGLYKHFGRKAAAEVFNASGATDTRANLERIFGKDTAALRVAFRGLNDSVTRTFLVALVLACLTVLVIPLIEWKDVKKEGREEDDRREGKKPNKNKKEDA</sequence>
<comment type="caution">
    <text evidence="1">The sequence shown here is derived from an EMBL/GenBank/DDBJ whole genome shotgun (WGS) entry which is preliminary data.</text>
</comment>
<accession>A0ACC3NAW8</accession>
<dbReference type="Proteomes" id="UP001281147">
    <property type="component" value="Unassembled WGS sequence"/>
</dbReference>
<proteinExistence type="predicted"/>
<gene>
    <name evidence="1" type="ORF">LTR37_008370</name>
</gene>
<organism evidence="1 2">
    <name type="scientific">Vermiconidia calcicola</name>
    <dbReference type="NCBI Taxonomy" id="1690605"/>
    <lineage>
        <taxon>Eukaryota</taxon>
        <taxon>Fungi</taxon>
        <taxon>Dikarya</taxon>
        <taxon>Ascomycota</taxon>
        <taxon>Pezizomycotina</taxon>
        <taxon>Dothideomycetes</taxon>
        <taxon>Dothideomycetidae</taxon>
        <taxon>Mycosphaerellales</taxon>
        <taxon>Extremaceae</taxon>
        <taxon>Vermiconidia</taxon>
    </lineage>
</organism>
<protein>
    <submittedName>
        <fullName evidence="1">Uncharacterized protein</fullName>
    </submittedName>
</protein>
<reference evidence="1" key="1">
    <citation type="submission" date="2023-07" db="EMBL/GenBank/DDBJ databases">
        <title>Black Yeasts Isolated from many extreme environments.</title>
        <authorList>
            <person name="Coleine C."/>
            <person name="Stajich J.E."/>
            <person name="Selbmann L."/>
        </authorList>
    </citation>
    <scope>NUCLEOTIDE SEQUENCE</scope>
    <source>
        <strain evidence="1">CCFEE 5714</strain>
    </source>
</reference>
<evidence type="ECO:0000313" key="2">
    <source>
        <dbReference type="Proteomes" id="UP001281147"/>
    </source>
</evidence>